<organism evidence="1 2">
    <name type="scientific">Adhaeribacter pallidiroseus</name>
    <dbReference type="NCBI Taxonomy" id="2072847"/>
    <lineage>
        <taxon>Bacteria</taxon>
        <taxon>Pseudomonadati</taxon>
        <taxon>Bacteroidota</taxon>
        <taxon>Cytophagia</taxon>
        <taxon>Cytophagales</taxon>
        <taxon>Hymenobacteraceae</taxon>
        <taxon>Adhaeribacter</taxon>
    </lineage>
</organism>
<keyword evidence="2" id="KW-1185">Reference proteome</keyword>
<proteinExistence type="predicted"/>
<gene>
    <name evidence="1" type="ORF">AHMF7616_02398</name>
</gene>
<evidence type="ECO:0000313" key="2">
    <source>
        <dbReference type="Proteomes" id="UP000253919"/>
    </source>
</evidence>
<accession>A0A369QLS2</accession>
<evidence type="ECO:0000313" key="1">
    <source>
        <dbReference type="EMBL" id="RDC63789.1"/>
    </source>
</evidence>
<name>A0A369QLS2_9BACT</name>
<dbReference type="EMBL" id="QASA01000001">
    <property type="protein sequence ID" value="RDC63789.1"/>
    <property type="molecule type" value="Genomic_DNA"/>
</dbReference>
<reference evidence="1 2" key="1">
    <citation type="submission" date="2018-04" db="EMBL/GenBank/DDBJ databases">
        <title>Adhaeribacter sp. HMF7616 genome sequencing and assembly.</title>
        <authorList>
            <person name="Kang H."/>
            <person name="Kang J."/>
            <person name="Cha I."/>
            <person name="Kim H."/>
            <person name="Joh K."/>
        </authorList>
    </citation>
    <scope>NUCLEOTIDE SEQUENCE [LARGE SCALE GENOMIC DNA]</scope>
    <source>
        <strain evidence="1 2">HMF7616</strain>
    </source>
</reference>
<dbReference type="AlphaFoldDB" id="A0A369QLS2"/>
<protein>
    <submittedName>
        <fullName evidence="1">Uncharacterized protein</fullName>
    </submittedName>
</protein>
<comment type="caution">
    <text evidence="1">The sequence shown here is derived from an EMBL/GenBank/DDBJ whole genome shotgun (WGS) entry which is preliminary data.</text>
</comment>
<dbReference type="Proteomes" id="UP000253919">
    <property type="component" value="Unassembled WGS sequence"/>
</dbReference>
<sequence length="36" mass="4440">MRLITKRGSLDTKFVKKNQNFYVNQKELFLIIFHLR</sequence>